<gene>
    <name evidence="7" type="ORF">BDZ94DRAFT_685796</name>
</gene>
<feature type="coiled-coil region" evidence="4">
    <location>
        <begin position="154"/>
        <end position="223"/>
    </location>
</feature>
<dbReference type="GO" id="GO:0006406">
    <property type="term" value="P:mRNA export from nucleus"/>
    <property type="evidence" value="ECO:0007669"/>
    <property type="project" value="TreeGrafter"/>
</dbReference>
<evidence type="ECO:0000259" key="6">
    <source>
        <dbReference type="Pfam" id="PF25785"/>
    </source>
</evidence>
<sequence length="442" mass="49673">MMEEREKNAKHVVETIEREWAEVGEKAERREAALRDEVERERKGREIAEKRAEQMEGVLDRMGRGELPILSRGTPGTPLRTPGTQDMMTDGIIGLSPTVAMASKAQRSGKTFTEVYADYVRLQDEYARKSAEYDHMDRTLSAVLAQIEERAPILSQQRIEYERLQSEASQLAAQLAQALADRDHQSNLAQDNAQKLSKSIRENELLQKQLADLGRQVQSLLREISRRDDPTIPSDEDLENVPVAPAEDTETIITNNLVLFKSISGLQEQNQKLLKIVRELGKKMESEEKDYKEAMEKEQGEAVREAHEAIQDLAAQLERQKKSSDGVIQAYMKERDALRAMLARAERAGAISGASSNHISEHILVGTTQTDTARELAEIQSQFEAYRVEMGIDSGKLREDLAGAQREIGQLGASLAKTNARYEFLNGRVLQLVTTLLYSTLL</sequence>
<feature type="coiled-coil region" evidence="4">
    <location>
        <begin position="263"/>
        <end position="348"/>
    </location>
</feature>
<reference evidence="7" key="1">
    <citation type="submission" date="2020-11" db="EMBL/GenBank/DDBJ databases">
        <authorList>
            <consortium name="DOE Joint Genome Institute"/>
            <person name="Ahrendt S."/>
            <person name="Riley R."/>
            <person name="Andreopoulos W."/>
            <person name="Labutti K."/>
            <person name="Pangilinan J."/>
            <person name="Ruiz-Duenas F.J."/>
            <person name="Barrasa J.M."/>
            <person name="Sanchez-Garcia M."/>
            <person name="Camarero S."/>
            <person name="Miyauchi S."/>
            <person name="Serrano A."/>
            <person name="Linde D."/>
            <person name="Babiker R."/>
            <person name="Drula E."/>
            <person name="Ayuso-Fernandez I."/>
            <person name="Pacheco R."/>
            <person name="Padilla G."/>
            <person name="Ferreira P."/>
            <person name="Barriuso J."/>
            <person name="Kellner H."/>
            <person name="Castanera R."/>
            <person name="Alfaro M."/>
            <person name="Ramirez L."/>
            <person name="Pisabarro A.G."/>
            <person name="Kuo A."/>
            <person name="Tritt A."/>
            <person name="Lipzen A."/>
            <person name="He G."/>
            <person name="Yan M."/>
            <person name="Ng V."/>
            <person name="Cullen D."/>
            <person name="Martin F."/>
            <person name="Rosso M.-N."/>
            <person name="Henrissat B."/>
            <person name="Hibbett D."/>
            <person name="Martinez A.T."/>
            <person name="Grigoriev I.V."/>
        </authorList>
    </citation>
    <scope>NUCLEOTIDE SEQUENCE</scope>
    <source>
        <strain evidence="7">CBS 247.69</strain>
    </source>
</reference>
<evidence type="ECO:0000256" key="2">
    <source>
        <dbReference type="ARBA" id="ARBA00023054"/>
    </source>
</evidence>
<feature type="region of interest" description="Disordered" evidence="5">
    <location>
        <begin position="66"/>
        <end position="86"/>
    </location>
</feature>
<dbReference type="PANTHER" id="PTHR18898">
    <property type="entry name" value="NUCLEOPROTEIN TPR-RELATED"/>
    <property type="match status" value="1"/>
</dbReference>
<feature type="domain" description="NUA/TPR/MLP1-2-like" evidence="6">
    <location>
        <begin position="189"/>
        <end position="289"/>
    </location>
</feature>
<keyword evidence="2 4" id="KW-0175">Coiled coil</keyword>
<dbReference type="Proteomes" id="UP000807353">
    <property type="component" value="Unassembled WGS sequence"/>
</dbReference>
<dbReference type="Pfam" id="PF25785">
    <property type="entry name" value="TPR"/>
    <property type="match status" value="1"/>
</dbReference>
<evidence type="ECO:0000313" key="7">
    <source>
        <dbReference type="EMBL" id="KAF9468626.1"/>
    </source>
</evidence>
<dbReference type="GO" id="GO:0017056">
    <property type="term" value="F:structural constituent of nuclear pore"/>
    <property type="evidence" value="ECO:0007669"/>
    <property type="project" value="TreeGrafter"/>
</dbReference>
<dbReference type="PANTHER" id="PTHR18898:SF2">
    <property type="entry name" value="NUCLEOPROTEIN TPR"/>
    <property type="match status" value="1"/>
</dbReference>
<keyword evidence="8" id="KW-1185">Reference proteome</keyword>
<name>A0A9P5YHA0_9AGAR</name>
<comment type="subcellular location">
    <subcellularLocation>
        <location evidence="1">Nucleus</location>
    </subcellularLocation>
</comment>
<dbReference type="AlphaFoldDB" id="A0A9P5YHA0"/>
<organism evidence="7 8">
    <name type="scientific">Collybia nuda</name>
    <dbReference type="NCBI Taxonomy" id="64659"/>
    <lineage>
        <taxon>Eukaryota</taxon>
        <taxon>Fungi</taxon>
        <taxon>Dikarya</taxon>
        <taxon>Basidiomycota</taxon>
        <taxon>Agaricomycotina</taxon>
        <taxon>Agaricomycetes</taxon>
        <taxon>Agaricomycetidae</taxon>
        <taxon>Agaricales</taxon>
        <taxon>Tricholomatineae</taxon>
        <taxon>Clitocybaceae</taxon>
        <taxon>Collybia</taxon>
    </lineage>
</organism>
<feature type="compositionally biased region" description="Low complexity" evidence="5">
    <location>
        <begin position="72"/>
        <end position="84"/>
    </location>
</feature>
<evidence type="ECO:0000313" key="8">
    <source>
        <dbReference type="Proteomes" id="UP000807353"/>
    </source>
</evidence>
<comment type="caution">
    <text evidence="7">The sequence shown here is derived from an EMBL/GenBank/DDBJ whole genome shotgun (WGS) entry which is preliminary data.</text>
</comment>
<dbReference type="InterPro" id="IPR057974">
    <property type="entry name" value="NUA/TPR/MLP1-2-like_dom"/>
</dbReference>
<dbReference type="OrthoDB" id="2978228at2759"/>
<proteinExistence type="predicted"/>
<evidence type="ECO:0000256" key="1">
    <source>
        <dbReference type="ARBA" id="ARBA00004123"/>
    </source>
</evidence>
<keyword evidence="3" id="KW-0539">Nucleus</keyword>
<protein>
    <recommendedName>
        <fullName evidence="6">NUA/TPR/MLP1-2-like domain-containing protein</fullName>
    </recommendedName>
</protein>
<accession>A0A9P5YHA0</accession>
<dbReference type="EMBL" id="MU150232">
    <property type="protein sequence ID" value="KAF9468626.1"/>
    <property type="molecule type" value="Genomic_DNA"/>
</dbReference>
<evidence type="ECO:0000256" key="3">
    <source>
        <dbReference type="ARBA" id="ARBA00023242"/>
    </source>
</evidence>
<dbReference type="GO" id="GO:0005643">
    <property type="term" value="C:nuclear pore"/>
    <property type="evidence" value="ECO:0007669"/>
    <property type="project" value="TreeGrafter"/>
</dbReference>
<evidence type="ECO:0000256" key="5">
    <source>
        <dbReference type="SAM" id="MobiDB-lite"/>
    </source>
</evidence>
<evidence type="ECO:0000256" key="4">
    <source>
        <dbReference type="SAM" id="Coils"/>
    </source>
</evidence>